<evidence type="ECO:0000313" key="3">
    <source>
        <dbReference type="Proteomes" id="UP000176850"/>
    </source>
</evidence>
<keyword evidence="1" id="KW-1133">Transmembrane helix</keyword>
<keyword evidence="1" id="KW-0812">Transmembrane</keyword>
<dbReference type="Proteomes" id="UP000176850">
    <property type="component" value="Unassembled WGS sequence"/>
</dbReference>
<accession>A0A1F7GKE3</accession>
<name>A0A1F7GKE3_9BACT</name>
<keyword evidence="1" id="KW-0472">Membrane</keyword>
<evidence type="ECO:0000256" key="1">
    <source>
        <dbReference type="SAM" id="Phobius"/>
    </source>
</evidence>
<dbReference type="AlphaFoldDB" id="A0A1F7GKE3"/>
<feature type="transmembrane region" description="Helical" evidence="1">
    <location>
        <begin position="6"/>
        <end position="25"/>
    </location>
</feature>
<protein>
    <recommendedName>
        <fullName evidence="4">FMN-binding domain-containing protein</fullName>
    </recommendedName>
</protein>
<evidence type="ECO:0000313" key="2">
    <source>
        <dbReference type="EMBL" id="OGK19379.1"/>
    </source>
</evidence>
<proteinExistence type="predicted"/>
<evidence type="ECO:0008006" key="4">
    <source>
        <dbReference type="Google" id="ProtNLM"/>
    </source>
</evidence>
<dbReference type="EMBL" id="MFZH01000012">
    <property type="protein sequence ID" value="OGK19379.1"/>
    <property type="molecule type" value="Genomic_DNA"/>
</dbReference>
<sequence>MNTKYVIIGLIVVALIGFGFWQFGLNKKPTVGIEEKNTVTIETTTPDETTQSTYKNGTYEAKGGYVSPNGPEQIDITMTLKDDIVASAQFTGLGTHTTTKRMQGLFKAGFSEKVVGKPIDSIALTVVNGSSLTPKGFMDALEKIKAQAKA</sequence>
<gene>
    <name evidence="2" type="ORF">A2799_02575</name>
</gene>
<organism evidence="2 3">
    <name type="scientific">Candidatus Roizmanbacteria bacterium RIFCSPHIGHO2_01_FULL_39_24</name>
    <dbReference type="NCBI Taxonomy" id="1802032"/>
    <lineage>
        <taxon>Bacteria</taxon>
        <taxon>Candidatus Roizmaniibacteriota</taxon>
    </lineage>
</organism>
<comment type="caution">
    <text evidence="2">The sequence shown here is derived from an EMBL/GenBank/DDBJ whole genome shotgun (WGS) entry which is preliminary data.</text>
</comment>
<reference evidence="2 3" key="1">
    <citation type="journal article" date="2016" name="Nat. Commun.">
        <title>Thousands of microbial genomes shed light on interconnected biogeochemical processes in an aquifer system.</title>
        <authorList>
            <person name="Anantharaman K."/>
            <person name="Brown C.T."/>
            <person name="Hug L.A."/>
            <person name="Sharon I."/>
            <person name="Castelle C.J."/>
            <person name="Probst A.J."/>
            <person name="Thomas B.C."/>
            <person name="Singh A."/>
            <person name="Wilkins M.J."/>
            <person name="Karaoz U."/>
            <person name="Brodie E.L."/>
            <person name="Williams K.H."/>
            <person name="Hubbard S.S."/>
            <person name="Banfield J.F."/>
        </authorList>
    </citation>
    <scope>NUCLEOTIDE SEQUENCE [LARGE SCALE GENOMIC DNA]</scope>
</reference>